<keyword evidence="3" id="KW-1185">Reference proteome</keyword>
<organism evidence="2 3">
    <name type="scientific">Thalassiosira oceanica</name>
    <name type="common">Marine diatom</name>
    <dbReference type="NCBI Taxonomy" id="159749"/>
    <lineage>
        <taxon>Eukaryota</taxon>
        <taxon>Sar</taxon>
        <taxon>Stramenopiles</taxon>
        <taxon>Ochrophyta</taxon>
        <taxon>Bacillariophyta</taxon>
        <taxon>Coscinodiscophyceae</taxon>
        <taxon>Thalassiosirophycidae</taxon>
        <taxon>Thalassiosirales</taxon>
        <taxon>Thalassiosiraceae</taxon>
        <taxon>Thalassiosira</taxon>
    </lineage>
</organism>
<feature type="non-terminal residue" evidence="2">
    <location>
        <position position="1"/>
    </location>
</feature>
<sequence length="98" mass="10980">RNETWPDRIYEEQKVGNGDGRIENECDDGMLNRAKKTTLTTPTSLSMCVIGPREQAATRQAHGRSPNRKPNHRPEKSDGRSKLQAGRQPRFHAGGETP</sequence>
<proteinExistence type="predicted"/>
<feature type="compositionally biased region" description="Basic and acidic residues" evidence="1">
    <location>
        <begin position="72"/>
        <end position="81"/>
    </location>
</feature>
<feature type="region of interest" description="Disordered" evidence="1">
    <location>
        <begin position="1"/>
        <end position="26"/>
    </location>
</feature>
<comment type="caution">
    <text evidence="2">The sequence shown here is derived from an EMBL/GenBank/DDBJ whole genome shotgun (WGS) entry which is preliminary data.</text>
</comment>
<reference evidence="2 3" key="1">
    <citation type="journal article" date="2012" name="Genome Biol.">
        <title>Genome and low-iron response of an oceanic diatom adapted to chronic iron limitation.</title>
        <authorList>
            <person name="Lommer M."/>
            <person name="Specht M."/>
            <person name="Roy A.S."/>
            <person name="Kraemer L."/>
            <person name="Andreson R."/>
            <person name="Gutowska M.A."/>
            <person name="Wolf J."/>
            <person name="Bergner S.V."/>
            <person name="Schilhabel M.B."/>
            <person name="Klostermeier U.C."/>
            <person name="Beiko R.G."/>
            <person name="Rosenstiel P."/>
            <person name="Hippler M."/>
            <person name="Laroche J."/>
        </authorList>
    </citation>
    <scope>NUCLEOTIDE SEQUENCE [LARGE SCALE GENOMIC DNA]</scope>
    <source>
        <strain evidence="2 3">CCMP1005</strain>
    </source>
</reference>
<name>K0RWU8_THAOC</name>
<evidence type="ECO:0000313" key="2">
    <source>
        <dbReference type="EMBL" id="EJK53331.1"/>
    </source>
</evidence>
<gene>
    <name evidence="2" type="ORF">THAOC_27255</name>
</gene>
<dbReference type="EMBL" id="AGNL01037998">
    <property type="protein sequence ID" value="EJK53331.1"/>
    <property type="molecule type" value="Genomic_DNA"/>
</dbReference>
<accession>K0RWU8</accession>
<evidence type="ECO:0000313" key="3">
    <source>
        <dbReference type="Proteomes" id="UP000266841"/>
    </source>
</evidence>
<dbReference type="Proteomes" id="UP000266841">
    <property type="component" value="Unassembled WGS sequence"/>
</dbReference>
<feature type="compositionally biased region" description="Basic and acidic residues" evidence="1">
    <location>
        <begin position="1"/>
        <end position="24"/>
    </location>
</feature>
<evidence type="ECO:0000256" key="1">
    <source>
        <dbReference type="SAM" id="MobiDB-lite"/>
    </source>
</evidence>
<feature type="region of interest" description="Disordered" evidence="1">
    <location>
        <begin position="47"/>
        <end position="98"/>
    </location>
</feature>
<protein>
    <submittedName>
        <fullName evidence="2">Uncharacterized protein</fullName>
    </submittedName>
</protein>
<feature type="compositionally biased region" description="Basic residues" evidence="1">
    <location>
        <begin position="61"/>
        <end position="71"/>
    </location>
</feature>
<dbReference type="AlphaFoldDB" id="K0RWU8"/>